<sequence>MENSADMPVKPTILIVDDTPENLSLMSELLRQEYKLKIANSGARAIKLATTGELPDLILLDIMMPEMDGYEVCQILKAHPATRDIPVIFLTAKADIEDEEKGLQIGAVDYITKPVSPPILMARLKIHLALKAHADFLRDKSAFLEQEVAKRTREVTAIQDVTILAMASLAETRDADTGNHIRRTQYYVQALAQQLRKHPRFAALLTDEYIRMLFKSAPLHDIGKVGIPDRILLKPGKFDAAEFEIMKTHTTLGRDAIDHAEKQLGMQVNFLSMAKDIAYSHQEKWDGSGYPQQLAGDAIPVAARLMAVADVYDALICRRVYKQGMPHEQAVALIVEGRGSHFDPDVVDAFVALQDEFRSIAARFADSDEDIEQKREQISRIVS</sequence>
<dbReference type="InterPro" id="IPR011006">
    <property type="entry name" value="CheY-like_superfamily"/>
</dbReference>
<keyword evidence="1" id="KW-0597">Phosphoprotein</keyword>
<dbReference type="CDD" id="cd19920">
    <property type="entry name" value="REC_PA4781-like"/>
    <property type="match status" value="1"/>
</dbReference>
<reference evidence="4 5" key="1">
    <citation type="submission" date="2019-11" db="EMBL/GenBank/DDBJ databases">
        <title>Type strains purchased from KCTC, JCM and DSMZ.</title>
        <authorList>
            <person name="Lu H."/>
        </authorList>
    </citation>
    <scope>NUCLEOTIDE SEQUENCE [LARGE SCALE GENOMIC DNA]</scope>
    <source>
        <strain evidence="4 5">DSM 103461</strain>
    </source>
</reference>
<feature type="modified residue" description="4-aspartylphosphate" evidence="1">
    <location>
        <position position="61"/>
    </location>
</feature>
<gene>
    <name evidence="4" type="ORF">GM655_06710</name>
</gene>
<evidence type="ECO:0000313" key="4">
    <source>
        <dbReference type="EMBL" id="MTW32514.1"/>
    </source>
</evidence>
<dbReference type="SMART" id="SM00448">
    <property type="entry name" value="REC"/>
    <property type="match status" value="1"/>
</dbReference>
<feature type="domain" description="Response regulatory" evidence="2">
    <location>
        <begin position="12"/>
        <end position="128"/>
    </location>
</feature>
<dbReference type="PANTHER" id="PTHR45228:SF5">
    <property type="entry name" value="CYCLIC DI-GMP PHOSPHODIESTERASE VC_1348-RELATED"/>
    <property type="match status" value="1"/>
</dbReference>
<dbReference type="PROSITE" id="PS51832">
    <property type="entry name" value="HD_GYP"/>
    <property type="match status" value="1"/>
</dbReference>
<dbReference type="EMBL" id="WNKW01000001">
    <property type="protein sequence ID" value="MTW32514.1"/>
    <property type="molecule type" value="Genomic_DNA"/>
</dbReference>
<dbReference type="Pfam" id="PF13487">
    <property type="entry name" value="HD_5"/>
    <property type="match status" value="1"/>
</dbReference>
<dbReference type="PROSITE" id="PS50110">
    <property type="entry name" value="RESPONSE_REGULATORY"/>
    <property type="match status" value="1"/>
</dbReference>
<dbReference type="SMART" id="SM00471">
    <property type="entry name" value="HDc"/>
    <property type="match status" value="1"/>
</dbReference>
<keyword evidence="5" id="KW-1185">Reference proteome</keyword>
<proteinExistence type="predicted"/>
<dbReference type="PANTHER" id="PTHR45228">
    <property type="entry name" value="CYCLIC DI-GMP PHOSPHODIESTERASE TM_0186-RELATED"/>
    <property type="match status" value="1"/>
</dbReference>
<name>A0ABW9SP71_9BURK</name>
<protein>
    <submittedName>
        <fullName evidence="4">Response regulator</fullName>
    </submittedName>
</protein>
<comment type="caution">
    <text evidence="4">The sequence shown here is derived from an EMBL/GenBank/DDBJ whole genome shotgun (WGS) entry which is preliminary data.</text>
</comment>
<dbReference type="SUPFAM" id="SSF52172">
    <property type="entry name" value="CheY-like"/>
    <property type="match status" value="1"/>
</dbReference>
<dbReference type="InterPro" id="IPR001789">
    <property type="entry name" value="Sig_transdc_resp-reg_receiver"/>
</dbReference>
<dbReference type="Pfam" id="PF00072">
    <property type="entry name" value="Response_reg"/>
    <property type="match status" value="1"/>
</dbReference>
<dbReference type="InterPro" id="IPR052020">
    <property type="entry name" value="Cyclic_di-GMP/3'3'-cGAMP_PDE"/>
</dbReference>
<accession>A0ABW9SP71</accession>
<evidence type="ECO:0000313" key="5">
    <source>
        <dbReference type="Proteomes" id="UP000735592"/>
    </source>
</evidence>
<organism evidence="4 5">
    <name type="scientific">Pseudoduganella danionis</name>
    <dbReference type="NCBI Taxonomy" id="1890295"/>
    <lineage>
        <taxon>Bacteria</taxon>
        <taxon>Pseudomonadati</taxon>
        <taxon>Pseudomonadota</taxon>
        <taxon>Betaproteobacteria</taxon>
        <taxon>Burkholderiales</taxon>
        <taxon>Oxalobacteraceae</taxon>
        <taxon>Telluria group</taxon>
        <taxon>Pseudoduganella</taxon>
    </lineage>
</organism>
<dbReference type="Proteomes" id="UP000735592">
    <property type="component" value="Unassembled WGS sequence"/>
</dbReference>
<dbReference type="Gene3D" id="1.10.3210.10">
    <property type="entry name" value="Hypothetical protein af1432"/>
    <property type="match status" value="1"/>
</dbReference>
<dbReference type="CDD" id="cd00077">
    <property type="entry name" value="HDc"/>
    <property type="match status" value="1"/>
</dbReference>
<dbReference type="Gene3D" id="3.40.50.2300">
    <property type="match status" value="1"/>
</dbReference>
<dbReference type="SUPFAM" id="SSF109604">
    <property type="entry name" value="HD-domain/PDEase-like"/>
    <property type="match status" value="1"/>
</dbReference>
<dbReference type="InterPro" id="IPR003607">
    <property type="entry name" value="HD/PDEase_dom"/>
</dbReference>
<evidence type="ECO:0000259" key="3">
    <source>
        <dbReference type="PROSITE" id="PS51832"/>
    </source>
</evidence>
<evidence type="ECO:0000259" key="2">
    <source>
        <dbReference type="PROSITE" id="PS50110"/>
    </source>
</evidence>
<evidence type="ECO:0000256" key="1">
    <source>
        <dbReference type="PROSITE-ProRule" id="PRU00169"/>
    </source>
</evidence>
<dbReference type="RefSeq" id="WP_155433765.1">
    <property type="nucleotide sequence ID" value="NZ_JBHLXK010000003.1"/>
</dbReference>
<feature type="domain" description="HD-GYP" evidence="3">
    <location>
        <begin position="155"/>
        <end position="366"/>
    </location>
</feature>
<dbReference type="InterPro" id="IPR037522">
    <property type="entry name" value="HD_GYP_dom"/>
</dbReference>